<comment type="similarity">
    <text evidence="1">Belongs to the PPR family. P subfamily.</text>
</comment>
<dbReference type="NCBIfam" id="TIGR00756">
    <property type="entry name" value="PPR"/>
    <property type="match status" value="6"/>
</dbReference>
<name>A0ABD3CWV7_9LAMI</name>
<dbReference type="InterPro" id="IPR002885">
    <property type="entry name" value="PPR_rpt"/>
</dbReference>
<keyword evidence="2" id="KW-0677">Repeat</keyword>
<feature type="repeat" description="PPR" evidence="3">
    <location>
        <begin position="384"/>
        <end position="418"/>
    </location>
</feature>
<dbReference type="PROSITE" id="PS51375">
    <property type="entry name" value="PPR"/>
    <property type="match status" value="6"/>
</dbReference>
<dbReference type="Gene3D" id="1.25.40.10">
    <property type="entry name" value="Tetratricopeptide repeat domain"/>
    <property type="match status" value="4"/>
</dbReference>
<dbReference type="Pfam" id="PF13812">
    <property type="entry name" value="PPR_3"/>
    <property type="match status" value="2"/>
</dbReference>
<organism evidence="4 5">
    <name type="scientific">Castilleja foliolosa</name>
    <dbReference type="NCBI Taxonomy" id="1961234"/>
    <lineage>
        <taxon>Eukaryota</taxon>
        <taxon>Viridiplantae</taxon>
        <taxon>Streptophyta</taxon>
        <taxon>Embryophyta</taxon>
        <taxon>Tracheophyta</taxon>
        <taxon>Spermatophyta</taxon>
        <taxon>Magnoliopsida</taxon>
        <taxon>eudicotyledons</taxon>
        <taxon>Gunneridae</taxon>
        <taxon>Pentapetalae</taxon>
        <taxon>asterids</taxon>
        <taxon>lamiids</taxon>
        <taxon>Lamiales</taxon>
        <taxon>Orobanchaceae</taxon>
        <taxon>Pedicularideae</taxon>
        <taxon>Castillejinae</taxon>
        <taxon>Castilleja</taxon>
    </lineage>
</organism>
<dbReference type="Pfam" id="PF13041">
    <property type="entry name" value="PPR_2"/>
    <property type="match status" value="1"/>
</dbReference>
<sequence>MLSKSKPLYSLSHWRARLYLNSYRHDYSISQNAFGTAAEPIKANDIPIATESPELPGWVKKSSVKDKTANKPENDDFVPPSLSYWIENHKSRVQEDVDMKSIVNNIVESDVDKISKILKNHFKSPDLVVKALHGCCDVDLSDGLVEQILRRFSHEWIPSFGFFKWAETKRGIKHSPELYNLMVDNLGKTRKFEIMWDLAEEMKKSEGYVTLETMTKIMRRLAKAGKYDDAIEAFEKMNLFGVEKDITSMNILLDSLVKQGSVEHAERAYVKLKEHILPIKQTFNVLVHGWCKIRQIDKAKKTVDEMKAHGLSPDVVTYTSFIEAYCREKDFRKANSTLEEMEKDGITPGVVVYTIMMNAYAKAKEINKSIELYEQMKKNNCSPDASFYNVLASALSRAGRLKDADDVFEDMSRQGVAPDVSSYNTLIFIAAHHLEEEKALGLLMKMEENKNCKPNIDTYAPLLKMCCRLKRMKVLSFLLSHMFANDVSLDPGTYSLLISRLSKGGNVVRACSFFEEMVEKGFVPMDVTYETLIKALEKKGMSEEKRKIEEVMAQAKQPGFG</sequence>
<reference evidence="5" key="1">
    <citation type="journal article" date="2024" name="IScience">
        <title>Strigolactones Initiate the Formation of Haustorium-like Structures in Castilleja.</title>
        <authorList>
            <person name="Buerger M."/>
            <person name="Peterson D."/>
            <person name="Chory J."/>
        </authorList>
    </citation>
    <scope>NUCLEOTIDE SEQUENCE [LARGE SCALE GENOMIC DNA]</scope>
</reference>
<dbReference type="SUPFAM" id="SSF48452">
    <property type="entry name" value="TPR-like"/>
    <property type="match status" value="1"/>
</dbReference>
<evidence type="ECO:0000313" key="4">
    <source>
        <dbReference type="EMBL" id="KAL3634490.1"/>
    </source>
</evidence>
<evidence type="ECO:0000313" key="5">
    <source>
        <dbReference type="Proteomes" id="UP001632038"/>
    </source>
</evidence>
<feature type="repeat" description="PPR" evidence="3">
    <location>
        <begin position="490"/>
        <end position="524"/>
    </location>
</feature>
<evidence type="ECO:0000256" key="2">
    <source>
        <dbReference type="ARBA" id="ARBA00022737"/>
    </source>
</evidence>
<dbReference type="PANTHER" id="PTHR47936">
    <property type="entry name" value="PPR_LONG DOMAIN-CONTAINING PROTEIN"/>
    <property type="match status" value="1"/>
</dbReference>
<dbReference type="InterPro" id="IPR011990">
    <property type="entry name" value="TPR-like_helical_dom_sf"/>
</dbReference>
<feature type="repeat" description="PPR" evidence="3">
    <location>
        <begin position="314"/>
        <end position="348"/>
    </location>
</feature>
<dbReference type="AlphaFoldDB" id="A0ABD3CWV7"/>
<gene>
    <name evidence="4" type="ORF">CASFOL_021544</name>
</gene>
<proteinExistence type="inferred from homology"/>
<dbReference type="Pfam" id="PF01535">
    <property type="entry name" value="PPR"/>
    <property type="match status" value="3"/>
</dbReference>
<feature type="repeat" description="PPR" evidence="3">
    <location>
        <begin position="349"/>
        <end position="383"/>
    </location>
</feature>
<accession>A0ABD3CWV7</accession>
<evidence type="ECO:0008006" key="6">
    <source>
        <dbReference type="Google" id="ProtNLM"/>
    </source>
</evidence>
<comment type="caution">
    <text evidence="4">The sequence shown here is derived from an EMBL/GenBank/DDBJ whole genome shotgun (WGS) entry which is preliminary data.</text>
</comment>
<keyword evidence="5" id="KW-1185">Reference proteome</keyword>
<evidence type="ECO:0000256" key="3">
    <source>
        <dbReference type="PROSITE-ProRule" id="PRU00708"/>
    </source>
</evidence>
<protein>
    <recommendedName>
        <fullName evidence="6">Pentatricopeptide repeat-containing protein</fullName>
    </recommendedName>
</protein>
<feature type="repeat" description="PPR" evidence="3">
    <location>
        <begin position="210"/>
        <end position="244"/>
    </location>
</feature>
<evidence type="ECO:0000256" key="1">
    <source>
        <dbReference type="ARBA" id="ARBA00007626"/>
    </source>
</evidence>
<dbReference type="EMBL" id="JAVIJP010000028">
    <property type="protein sequence ID" value="KAL3634490.1"/>
    <property type="molecule type" value="Genomic_DNA"/>
</dbReference>
<dbReference type="PANTHER" id="PTHR47936:SF1">
    <property type="entry name" value="PENTATRICOPEPTIDE REPEAT-CONTAINING PROTEIN GUN1, CHLOROPLASTIC"/>
    <property type="match status" value="1"/>
</dbReference>
<feature type="repeat" description="PPR" evidence="3">
    <location>
        <begin position="279"/>
        <end position="313"/>
    </location>
</feature>
<dbReference type="Proteomes" id="UP001632038">
    <property type="component" value="Unassembled WGS sequence"/>
</dbReference>